<accession>A0AAE1FE32</accession>
<protein>
    <recommendedName>
        <fullName evidence="2">Chitin-binding type-2 domain-containing protein</fullName>
    </recommendedName>
</protein>
<proteinExistence type="predicted"/>
<dbReference type="PROSITE" id="PS50940">
    <property type="entry name" value="CHIT_BIND_II"/>
    <property type="match status" value="1"/>
</dbReference>
<dbReference type="GO" id="GO:0008061">
    <property type="term" value="F:chitin binding"/>
    <property type="evidence" value="ECO:0007669"/>
    <property type="project" value="InterPro"/>
</dbReference>
<keyword evidence="4" id="KW-1185">Reference proteome</keyword>
<feature type="domain" description="Chitin-binding type-2" evidence="2">
    <location>
        <begin position="41"/>
        <end position="109"/>
    </location>
</feature>
<keyword evidence="1" id="KW-0732">Signal</keyword>
<sequence>MMKPVFAVLLFTSCLAAVVFARSAYQLPSGVELFRTQIITSFSCAGRPYGYYADVANDCAIFHVCYPVNDEVGNIIEEAQFSFMCGNQTIFNQESLTCARPEESYPCDQAENLYDLSNAEFGRIPEDVGFSISANLK</sequence>
<dbReference type="AlphaFoldDB" id="A0AAE1FE32"/>
<feature type="chain" id="PRO_5041907939" description="Chitin-binding type-2 domain-containing protein" evidence="1">
    <location>
        <begin position="22"/>
        <end position="137"/>
    </location>
</feature>
<dbReference type="PANTHER" id="PTHR22933:SF43">
    <property type="entry name" value="LP10131P"/>
    <property type="match status" value="1"/>
</dbReference>
<evidence type="ECO:0000256" key="1">
    <source>
        <dbReference type="SAM" id="SignalP"/>
    </source>
</evidence>
<evidence type="ECO:0000313" key="4">
    <source>
        <dbReference type="Proteomes" id="UP001286313"/>
    </source>
</evidence>
<name>A0AAE1FE32_PETCI</name>
<dbReference type="InterPro" id="IPR036508">
    <property type="entry name" value="Chitin-bd_dom_sf"/>
</dbReference>
<evidence type="ECO:0000313" key="3">
    <source>
        <dbReference type="EMBL" id="KAK3872427.1"/>
    </source>
</evidence>
<evidence type="ECO:0000259" key="2">
    <source>
        <dbReference type="PROSITE" id="PS50940"/>
    </source>
</evidence>
<dbReference type="PANTHER" id="PTHR22933">
    <property type="entry name" value="FI18007P1-RELATED"/>
    <property type="match status" value="1"/>
</dbReference>
<dbReference type="Gene3D" id="2.170.140.10">
    <property type="entry name" value="Chitin binding domain"/>
    <property type="match status" value="1"/>
</dbReference>
<dbReference type="Proteomes" id="UP001286313">
    <property type="component" value="Unassembled WGS sequence"/>
</dbReference>
<dbReference type="Pfam" id="PF01607">
    <property type="entry name" value="CBM_14"/>
    <property type="match status" value="1"/>
</dbReference>
<dbReference type="GO" id="GO:0005576">
    <property type="term" value="C:extracellular region"/>
    <property type="evidence" value="ECO:0007669"/>
    <property type="project" value="InterPro"/>
</dbReference>
<comment type="caution">
    <text evidence="3">The sequence shown here is derived from an EMBL/GenBank/DDBJ whole genome shotgun (WGS) entry which is preliminary data.</text>
</comment>
<dbReference type="EMBL" id="JAWQEG010002375">
    <property type="protein sequence ID" value="KAK3872427.1"/>
    <property type="molecule type" value="Genomic_DNA"/>
</dbReference>
<dbReference type="InterPro" id="IPR052976">
    <property type="entry name" value="Scoloptoxin-like"/>
</dbReference>
<feature type="signal peptide" evidence="1">
    <location>
        <begin position="1"/>
        <end position="21"/>
    </location>
</feature>
<organism evidence="3 4">
    <name type="scientific">Petrolisthes cinctipes</name>
    <name type="common">Flat porcelain crab</name>
    <dbReference type="NCBI Taxonomy" id="88211"/>
    <lineage>
        <taxon>Eukaryota</taxon>
        <taxon>Metazoa</taxon>
        <taxon>Ecdysozoa</taxon>
        <taxon>Arthropoda</taxon>
        <taxon>Crustacea</taxon>
        <taxon>Multicrustacea</taxon>
        <taxon>Malacostraca</taxon>
        <taxon>Eumalacostraca</taxon>
        <taxon>Eucarida</taxon>
        <taxon>Decapoda</taxon>
        <taxon>Pleocyemata</taxon>
        <taxon>Anomura</taxon>
        <taxon>Galatheoidea</taxon>
        <taxon>Porcellanidae</taxon>
        <taxon>Petrolisthes</taxon>
    </lineage>
</organism>
<gene>
    <name evidence="3" type="ORF">Pcinc_022490</name>
</gene>
<dbReference type="SUPFAM" id="SSF57625">
    <property type="entry name" value="Invertebrate chitin-binding proteins"/>
    <property type="match status" value="1"/>
</dbReference>
<dbReference type="InterPro" id="IPR002557">
    <property type="entry name" value="Chitin-bd_dom"/>
</dbReference>
<reference evidence="3" key="1">
    <citation type="submission" date="2023-10" db="EMBL/GenBank/DDBJ databases">
        <title>Genome assemblies of two species of porcelain crab, Petrolisthes cinctipes and Petrolisthes manimaculis (Anomura: Porcellanidae).</title>
        <authorList>
            <person name="Angst P."/>
        </authorList>
    </citation>
    <scope>NUCLEOTIDE SEQUENCE</scope>
    <source>
        <strain evidence="3">PB745_01</strain>
        <tissue evidence="3">Gill</tissue>
    </source>
</reference>